<reference evidence="1 2" key="1">
    <citation type="journal article" date="2019" name="Commun. Biol.">
        <title>The bagworm genome reveals a unique fibroin gene that provides high tensile strength.</title>
        <authorList>
            <person name="Kono N."/>
            <person name="Nakamura H."/>
            <person name="Ohtoshi R."/>
            <person name="Tomita M."/>
            <person name="Numata K."/>
            <person name="Arakawa K."/>
        </authorList>
    </citation>
    <scope>NUCLEOTIDE SEQUENCE [LARGE SCALE GENOMIC DNA]</scope>
</reference>
<evidence type="ECO:0000313" key="2">
    <source>
        <dbReference type="Proteomes" id="UP000299102"/>
    </source>
</evidence>
<name>A0A4C1U916_EUMVA</name>
<protein>
    <submittedName>
        <fullName evidence="1">Uncharacterized protein</fullName>
    </submittedName>
</protein>
<accession>A0A4C1U916</accession>
<gene>
    <name evidence="1" type="ORF">EVAR_17163_1</name>
</gene>
<sequence>MSRYPARCAAVATSPRWQLDRRAEEQNQKSRLRCSEIENENKIFINRGTKIERKNVPRPFENSAHYGGPDLREGIRVTRSPQNLPRPATLICHLRKTRLPAPGALRVDSAAEREGDAVRSLFLNKSCFIIARTIRALFNPELGLNPDLHLSLSVAPVQGFTAKPYLNTNYSVNTQSILVNETSVSPLFFISPFSSPSDIQEAGNTLMILLPRVTLVAGERLRKYLPHSKNSPFRRGGAAFTQNIGGARESASEIGVRALLIASRVSLHPTALSANDIVTHTHIYEYKNNELWKTSISLSVNAEVVLPPPPGPRPGAENDFVTMAVTYQGSRVKSLVAETQLDSEKKLKSKRGRLLECIQGNLQVLDKLNP</sequence>
<keyword evidence="2" id="KW-1185">Reference proteome</keyword>
<dbReference type="Proteomes" id="UP000299102">
    <property type="component" value="Unassembled WGS sequence"/>
</dbReference>
<dbReference type="AlphaFoldDB" id="A0A4C1U916"/>
<comment type="caution">
    <text evidence="1">The sequence shown here is derived from an EMBL/GenBank/DDBJ whole genome shotgun (WGS) entry which is preliminary data.</text>
</comment>
<evidence type="ECO:0000313" key="1">
    <source>
        <dbReference type="EMBL" id="GBP22809.1"/>
    </source>
</evidence>
<proteinExistence type="predicted"/>
<dbReference type="EMBL" id="BGZK01000144">
    <property type="protein sequence ID" value="GBP22809.1"/>
    <property type="molecule type" value="Genomic_DNA"/>
</dbReference>
<organism evidence="1 2">
    <name type="scientific">Eumeta variegata</name>
    <name type="common">Bagworm moth</name>
    <name type="synonym">Eumeta japonica</name>
    <dbReference type="NCBI Taxonomy" id="151549"/>
    <lineage>
        <taxon>Eukaryota</taxon>
        <taxon>Metazoa</taxon>
        <taxon>Ecdysozoa</taxon>
        <taxon>Arthropoda</taxon>
        <taxon>Hexapoda</taxon>
        <taxon>Insecta</taxon>
        <taxon>Pterygota</taxon>
        <taxon>Neoptera</taxon>
        <taxon>Endopterygota</taxon>
        <taxon>Lepidoptera</taxon>
        <taxon>Glossata</taxon>
        <taxon>Ditrysia</taxon>
        <taxon>Tineoidea</taxon>
        <taxon>Psychidae</taxon>
        <taxon>Oiketicinae</taxon>
        <taxon>Eumeta</taxon>
    </lineage>
</organism>